<dbReference type="Proteomes" id="UP000018291">
    <property type="component" value="Unassembled WGS sequence"/>
</dbReference>
<protein>
    <recommendedName>
        <fullName evidence="5">Small secreted protein</fullName>
    </recommendedName>
</protein>
<dbReference type="EMBL" id="CANL01000005">
    <property type="protein sequence ID" value="CCM62562.1"/>
    <property type="molecule type" value="Genomic_DNA"/>
</dbReference>
<name>R4Z1S4_9ACTN</name>
<proteinExistence type="predicted"/>
<dbReference type="HOGENOM" id="CLU_1412898_0_0_11"/>
<dbReference type="RefSeq" id="WP_012224067.1">
    <property type="nucleotide sequence ID" value="NZ_HG422565.1"/>
</dbReference>
<evidence type="ECO:0000256" key="2">
    <source>
        <dbReference type="SAM" id="SignalP"/>
    </source>
</evidence>
<comment type="caution">
    <text evidence="3">The sequence shown here is derived from an EMBL/GenBank/DDBJ whole genome shotgun (WGS) entry which is preliminary data.</text>
</comment>
<accession>R4Z1S4</accession>
<evidence type="ECO:0000313" key="4">
    <source>
        <dbReference type="Proteomes" id="UP000018291"/>
    </source>
</evidence>
<feature type="chain" id="PRO_5039308446" description="Small secreted protein" evidence="2">
    <location>
        <begin position="43"/>
        <end position="192"/>
    </location>
</feature>
<keyword evidence="4" id="KW-1185">Reference proteome</keyword>
<feature type="signal peptide" evidence="2">
    <location>
        <begin position="1"/>
        <end position="42"/>
    </location>
</feature>
<sequence length="192" mass="19494">MIQIQRARPLATVRCLRGAAALVAVGLLGAVPSGCSSGPTMAEWADQADGVCAEINAKVESLPDPGNDPVTFGAYITRVRELLTSEQTKLAALEGPDGGEPPAAMADYLKRQLYLIDQLDEAATAGDSARLRSVLDQSARELGPLGRDVAKATGVKKCATTGPVGGEAPATSTTTASVPAASASASTSKTEG</sequence>
<evidence type="ECO:0000256" key="1">
    <source>
        <dbReference type="SAM" id="MobiDB-lite"/>
    </source>
</evidence>
<feature type="region of interest" description="Disordered" evidence="1">
    <location>
        <begin position="151"/>
        <end position="192"/>
    </location>
</feature>
<gene>
    <name evidence="3" type="ORF">BN381_130120</name>
</gene>
<keyword evidence="2" id="KW-0732">Signal</keyword>
<evidence type="ECO:0000313" key="3">
    <source>
        <dbReference type="EMBL" id="CCM62562.1"/>
    </source>
</evidence>
<reference evidence="3 4" key="1">
    <citation type="journal article" date="2013" name="ISME J.">
        <title>Metabolic model for the filamentous 'Candidatus Microthrix parvicella' based on genomic and metagenomic analyses.</title>
        <authorList>
            <person name="Jon McIlroy S."/>
            <person name="Kristiansen R."/>
            <person name="Albertsen M."/>
            <person name="Michael Karst S."/>
            <person name="Rossetti S."/>
            <person name="Lund Nielsen J."/>
            <person name="Tandoi V."/>
            <person name="James Seviour R."/>
            <person name="Nielsen P.H."/>
        </authorList>
    </citation>
    <scope>NUCLEOTIDE SEQUENCE [LARGE SCALE GENOMIC DNA]</scope>
    <source>
        <strain evidence="3 4">RN1</strain>
    </source>
</reference>
<dbReference type="AlphaFoldDB" id="R4Z1S4"/>
<evidence type="ECO:0008006" key="5">
    <source>
        <dbReference type="Google" id="ProtNLM"/>
    </source>
</evidence>
<organism evidence="3 4">
    <name type="scientific">Candidatus Neomicrothrix parvicella RN1</name>
    <dbReference type="NCBI Taxonomy" id="1229780"/>
    <lineage>
        <taxon>Bacteria</taxon>
        <taxon>Bacillati</taxon>
        <taxon>Actinomycetota</taxon>
        <taxon>Acidimicrobiia</taxon>
        <taxon>Acidimicrobiales</taxon>
        <taxon>Microthrixaceae</taxon>
        <taxon>Candidatus Neomicrothrix</taxon>
    </lineage>
</organism>
<feature type="compositionally biased region" description="Low complexity" evidence="1">
    <location>
        <begin position="168"/>
        <end position="192"/>
    </location>
</feature>